<dbReference type="OrthoDB" id="1496177at2"/>
<evidence type="ECO:0000313" key="4">
    <source>
        <dbReference type="Proteomes" id="UP001231587"/>
    </source>
</evidence>
<dbReference type="AlphaFoldDB" id="A0A9X0YL79"/>
<evidence type="ECO:0000313" key="3">
    <source>
        <dbReference type="Proteomes" id="UP001138672"/>
    </source>
</evidence>
<evidence type="ECO:0000313" key="2">
    <source>
        <dbReference type="EMBL" id="MDQ0335612.1"/>
    </source>
</evidence>
<comment type="caution">
    <text evidence="1">The sequence shown here is derived from an EMBL/GenBank/DDBJ whole genome shotgun (WGS) entry which is preliminary data.</text>
</comment>
<protein>
    <submittedName>
        <fullName evidence="1">Uncharacterized protein</fullName>
    </submittedName>
</protein>
<sequence length="68" mass="7855">MTTIFERKPKKETDFDKIKVTSNGTFFMKSGDIFDDKDKSLKLIAKLRNSVKVHNKRPGAVVRVSKRK</sequence>
<dbReference type="Proteomes" id="UP001231587">
    <property type="component" value="Unassembled WGS sequence"/>
</dbReference>
<organism evidence="1 3">
    <name type="scientific">Formosa algae</name>
    <dbReference type="NCBI Taxonomy" id="225843"/>
    <lineage>
        <taxon>Bacteria</taxon>
        <taxon>Pseudomonadati</taxon>
        <taxon>Bacteroidota</taxon>
        <taxon>Flavobacteriia</taxon>
        <taxon>Flavobacteriales</taxon>
        <taxon>Flavobacteriaceae</taxon>
        <taxon>Formosa</taxon>
    </lineage>
</organism>
<dbReference type="RefSeq" id="WP_057778623.1">
    <property type="nucleotide sequence ID" value="NZ_JAGGJQ010000004.1"/>
</dbReference>
<keyword evidence="4" id="KW-1185">Reference proteome</keyword>
<gene>
    <name evidence="1" type="ORF">J2Z56_001937</name>
    <name evidence="2" type="ORF">J2Z57_002060</name>
</gene>
<reference evidence="1" key="1">
    <citation type="submission" date="2021-03" db="EMBL/GenBank/DDBJ databases">
        <title>Genomic Encyclopedia of Type Strains, Phase IV (KMG-IV): sequencing the most valuable type-strain genomes for metagenomic binning, comparative biology and taxonomic classification.</title>
        <authorList>
            <person name="Goeker M."/>
        </authorList>
    </citation>
    <scope>NUCLEOTIDE SEQUENCE</scope>
    <source>
        <strain evidence="1">DSM 15523</strain>
        <strain evidence="2 4">DSM 16476</strain>
    </source>
</reference>
<name>A0A9X0YL79_9FLAO</name>
<dbReference type="EMBL" id="JAGGJQ010000004">
    <property type="protein sequence ID" value="MBP1840013.1"/>
    <property type="molecule type" value="Genomic_DNA"/>
</dbReference>
<accession>A0A9X0YL79</accession>
<dbReference type="Proteomes" id="UP001138672">
    <property type="component" value="Unassembled WGS sequence"/>
</dbReference>
<proteinExistence type="predicted"/>
<dbReference type="EMBL" id="JAUSUU010000005">
    <property type="protein sequence ID" value="MDQ0335612.1"/>
    <property type="molecule type" value="Genomic_DNA"/>
</dbReference>
<evidence type="ECO:0000313" key="1">
    <source>
        <dbReference type="EMBL" id="MBP1840013.1"/>
    </source>
</evidence>